<evidence type="ECO:0000313" key="1">
    <source>
        <dbReference type="EMBL" id="EEF13256.1"/>
    </source>
</evidence>
<accession>B9D439</accession>
<protein>
    <submittedName>
        <fullName evidence="1">Uncharacterized protein</fullName>
    </submittedName>
</protein>
<dbReference type="Proteomes" id="UP000003082">
    <property type="component" value="Unassembled WGS sequence"/>
</dbReference>
<evidence type="ECO:0000313" key="2">
    <source>
        <dbReference type="Proteomes" id="UP000003082"/>
    </source>
</evidence>
<proteinExistence type="predicted"/>
<dbReference type="AlphaFoldDB" id="B9D439"/>
<keyword evidence="2" id="KW-1185">Reference proteome</keyword>
<organism evidence="1 2">
    <name type="scientific">Campylobacter rectus RM3267</name>
    <dbReference type="NCBI Taxonomy" id="553218"/>
    <lineage>
        <taxon>Bacteria</taxon>
        <taxon>Pseudomonadati</taxon>
        <taxon>Campylobacterota</taxon>
        <taxon>Epsilonproteobacteria</taxon>
        <taxon>Campylobacterales</taxon>
        <taxon>Campylobacteraceae</taxon>
        <taxon>Campylobacter</taxon>
    </lineage>
</organism>
<sequence length="40" mass="4506">MLKFDIFSMRVALDYLAGAVQVCPGLVYRAKTKRAKKDCV</sequence>
<comment type="caution">
    <text evidence="1">The sequence shown here is derived from an EMBL/GenBank/DDBJ whole genome shotgun (WGS) entry which is preliminary data.</text>
</comment>
<name>B9D439_CAMRE</name>
<gene>
    <name evidence="1" type="ORF">CAMRE0001_2611</name>
</gene>
<reference evidence="1 2" key="1">
    <citation type="submission" date="2008-08" db="EMBL/GenBank/DDBJ databases">
        <authorList>
            <person name="Madupu R."/>
            <person name="Durkin A.S."/>
            <person name="Torralba M."/>
            <person name="Methe B."/>
            <person name="Sutton G.G."/>
            <person name="Strausberg R.L."/>
            <person name="Nelson K.E."/>
        </authorList>
    </citation>
    <scope>NUCLEOTIDE SEQUENCE [LARGE SCALE GENOMIC DNA]</scope>
    <source>
        <strain evidence="1 2">RM3267</strain>
    </source>
</reference>
<dbReference type="EMBL" id="ACFU01000024">
    <property type="protein sequence ID" value="EEF13256.1"/>
    <property type="molecule type" value="Genomic_DNA"/>
</dbReference>